<reference evidence="3 4" key="1">
    <citation type="journal article" date="2016" name="Nat. Commun.">
        <title>Thousands of microbial genomes shed light on interconnected biogeochemical processes in an aquifer system.</title>
        <authorList>
            <person name="Anantharaman K."/>
            <person name="Brown C.T."/>
            <person name="Hug L.A."/>
            <person name="Sharon I."/>
            <person name="Castelle C.J."/>
            <person name="Probst A.J."/>
            <person name="Thomas B.C."/>
            <person name="Singh A."/>
            <person name="Wilkins M.J."/>
            <person name="Karaoz U."/>
            <person name="Brodie E.L."/>
            <person name="Williams K.H."/>
            <person name="Hubbard S.S."/>
            <person name="Banfield J.F."/>
        </authorList>
    </citation>
    <scope>NUCLEOTIDE SEQUENCE [LARGE SCALE GENOMIC DNA]</scope>
    <source>
        <strain evidence="4">RIFCSPLOWO2_12_FULL_64_10</strain>
    </source>
</reference>
<accession>A0A1F6CSL5</accession>
<keyword evidence="2" id="KW-0812">Transmembrane</keyword>
<dbReference type="EMBL" id="MFKF01000157">
    <property type="protein sequence ID" value="OGG52115.1"/>
    <property type="molecule type" value="Genomic_DNA"/>
</dbReference>
<evidence type="ECO:0000256" key="1">
    <source>
        <dbReference type="SAM" id="MobiDB-lite"/>
    </source>
</evidence>
<dbReference type="Proteomes" id="UP000178606">
    <property type="component" value="Unassembled WGS sequence"/>
</dbReference>
<keyword evidence="2" id="KW-0472">Membrane</keyword>
<feature type="transmembrane region" description="Helical" evidence="2">
    <location>
        <begin position="194"/>
        <end position="211"/>
    </location>
</feature>
<name>A0A1F6CSL5_HANXR</name>
<evidence type="ECO:0000313" key="3">
    <source>
        <dbReference type="EMBL" id="OGG52115.1"/>
    </source>
</evidence>
<feature type="region of interest" description="Disordered" evidence="1">
    <location>
        <begin position="28"/>
        <end position="60"/>
    </location>
</feature>
<protein>
    <submittedName>
        <fullName evidence="3">Uncharacterized protein</fullName>
    </submittedName>
</protein>
<evidence type="ECO:0000256" key="2">
    <source>
        <dbReference type="SAM" id="Phobius"/>
    </source>
</evidence>
<sequence>MSDEKKIDLSSLDGIAARVARAKAKAEAMRAAKAAGAAHPPPPAPKKTAPAGAEPRPRREVSAEAMAAKKAQAKARVEAAAPAAPPLGGNGAAFCAGMTIRRNGKLAKITATSYENVCLVYEDNPREKVMTKRYRLEAEHQRGLLQLAPAHDFRAHIPPSAGKFGRAFAFLVAAGLTGVAFLGIGLLIGPLNLFPTMLIGYVLFALAHHLTK</sequence>
<proteinExistence type="predicted"/>
<keyword evidence="2" id="KW-1133">Transmembrane helix</keyword>
<organism evidence="3 4">
    <name type="scientific">Handelsmanbacteria sp. (strain RIFCSPLOWO2_12_FULL_64_10)</name>
    <dbReference type="NCBI Taxonomy" id="1817868"/>
    <lineage>
        <taxon>Bacteria</taxon>
        <taxon>Candidatus Handelsmaniibacteriota</taxon>
    </lineage>
</organism>
<feature type="transmembrane region" description="Helical" evidence="2">
    <location>
        <begin position="167"/>
        <end position="188"/>
    </location>
</feature>
<comment type="caution">
    <text evidence="3">The sequence shown here is derived from an EMBL/GenBank/DDBJ whole genome shotgun (WGS) entry which is preliminary data.</text>
</comment>
<dbReference type="AlphaFoldDB" id="A0A1F6CSL5"/>
<evidence type="ECO:0000313" key="4">
    <source>
        <dbReference type="Proteomes" id="UP000178606"/>
    </source>
</evidence>
<gene>
    <name evidence="3" type="ORF">A3F84_19890</name>
</gene>